<dbReference type="STRING" id="985895.E4ZJC7"/>
<organism evidence="4">
    <name type="scientific">Leptosphaeria maculans (strain JN3 / isolate v23.1.3 / race Av1-4-5-6-7-8)</name>
    <name type="common">Blackleg fungus</name>
    <name type="synonym">Phoma lingam</name>
    <dbReference type="NCBI Taxonomy" id="985895"/>
    <lineage>
        <taxon>Eukaryota</taxon>
        <taxon>Fungi</taxon>
        <taxon>Dikarya</taxon>
        <taxon>Ascomycota</taxon>
        <taxon>Pezizomycotina</taxon>
        <taxon>Dothideomycetes</taxon>
        <taxon>Pleosporomycetidae</taxon>
        <taxon>Pleosporales</taxon>
        <taxon>Pleosporineae</taxon>
        <taxon>Leptosphaeriaceae</taxon>
        <taxon>Plenodomus</taxon>
        <taxon>Plenodomus lingam/Leptosphaeria maculans species complex</taxon>
    </lineage>
</organism>
<gene>
    <name evidence="3" type="ORF">LEMA_P070660.1</name>
</gene>
<sequence length="102" mass="11551">MRSCSEGGPHAWGHNGIGAVMQDVFGSPSDPVFWLHHAFLDRNFRIWTNANSARLNTINGNDVSGRPITLDTTLNVYDFRPTVRVRDVMDTTATTLCYRYNY</sequence>
<dbReference type="Gene3D" id="1.10.1280.10">
    <property type="entry name" value="Di-copper center containing domain from catechol oxidase"/>
    <property type="match status" value="1"/>
</dbReference>
<dbReference type="eggNOG" id="ENOG502S31Y">
    <property type="taxonomic scope" value="Eukaryota"/>
</dbReference>
<dbReference type="InParanoid" id="E4ZJC7"/>
<dbReference type="AlphaFoldDB" id="E4ZJC7"/>
<dbReference type="Proteomes" id="UP000002668">
    <property type="component" value="Genome"/>
</dbReference>
<evidence type="ECO:0000259" key="2">
    <source>
        <dbReference type="PROSITE" id="PS00498"/>
    </source>
</evidence>
<dbReference type="GO" id="GO:0046872">
    <property type="term" value="F:metal ion binding"/>
    <property type="evidence" value="ECO:0007669"/>
    <property type="project" value="UniProtKB-KW"/>
</dbReference>
<evidence type="ECO:0000313" key="3">
    <source>
        <dbReference type="EMBL" id="CBX91558.1"/>
    </source>
</evidence>
<dbReference type="InterPro" id="IPR002227">
    <property type="entry name" value="Tyrosinase_Cu-bd"/>
</dbReference>
<keyword evidence="1" id="KW-0479">Metal-binding</keyword>
<feature type="domain" description="Tyrosinase copper-binding" evidence="2">
    <location>
        <begin position="30"/>
        <end position="41"/>
    </location>
</feature>
<dbReference type="GO" id="GO:0016491">
    <property type="term" value="F:oxidoreductase activity"/>
    <property type="evidence" value="ECO:0007669"/>
    <property type="project" value="InterPro"/>
</dbReference>
<name>E4ZJC7_LEPMJ</name>
<keyword evidence="4" id="KW-1185">Reference proteome</keyword>
<evidence type="ECO:0000313" key="4">
    <source>
        <dbReference type="Proteomes" id="UP000002668"/>
    </source>
</evidence>
<dbReference type="InterPro" id="IPR050316">
    <property type="entry name" value="Tyrosinase/Hemocyanin"/>
</dbReference>
<dbReference type="Pfam" id="PF00264">
    <property type="entry name" value="Tyrosinase"/>
    <property type="match status" value="1"/>
</dbReference>
<proteinExistence type="predicted"/>
<dbReference type="EMBL" id="FP929072">
    <property type="protein sequence ID" value="CBX91558.1"/>
    <property type="molecule type" value="Genomic_DNA"/>
</dbReference>
<dbReference type="HOGENOM" id="CLU_2277982_0_0_1"/>
<dbReference type="VEuPathDB" id="FungiDB:LEMA_P070660.1"/>
<evidence type="ECO:0000256" key="1">
    <source>
        <dbReference type="ARBA" id="ARBA00022723"/>
    </source>
</evidence>
<protein>
    <recommendedName>
        <fullName evidence="2">Tyrosinase copper-binding domain-containing protein</fullName>
    </recommendedName>
</protein>
<accession>E4ZJC7</accession>
<dbReference type="PROSITE" id="PS00498">
    <property type="entry name" value="TYROSINASE_2"/>
    <property type="match status" value="1"/>
</dbReference>
<dbReference type="OrthoDB" id="6132182at2759"/>
<dbReference type="InterPro" id="IPR008922">
    <property type="entry name" value="Di-copper_centre_dom_sf"/>
</dbReference>
<dbReference type="SUPFAM" id="SSF48056">
    <property type="entry name" value="Di-copper centre-containing domain"/>
    <property type="match status" value="1"/>
</dbReference>
<reference evidence="4" key="1">
    <citation type="journal article" date="2011" name="Nat. Commun.">
        <title>Effector diversification within compartments of the Leptosphaeria maculans genome affected by Repeat-Induced Point mutations.</title>
        <authorList>
            <person name="Rouxel T."/>
            <person name="Grandaubert J."/>
            <person name="Hane J.K."/>
            <person name="Hoede C."/>
            <person name="van de Wouw A.P."/>
            <person name="Couloux A."/>
            <person name="Dominguez V."/>
            <person name="Anthouard V."/>
            <person name="Bally P."/>
            <person name="Bourras S."/>
            <person name="Cozijnsen A.J."/>
            <person name="Ciuffetti L.M."/>
            <person name="Degrave A."/>
            <person name="Dilmaghani A."/>
            <person name="Duret L."/>
            <person name="Fudal I."/>
            <person name="Goodwin S.B."/>
            <person name="Gout L."/>
            <person name="Glaser N."/>
            <person name="Linglin J."/>
            <person name="Kema G.H.J."/>
            <person name="Lapalu N."/>
            <person name="Lawrence C.B."/>
            <person name="May K."/>
            <person name="Meyer M."/>
            <person name="Ollivier B."/>
            <person name="Poulain J."/>
            <person name="Schoch C.L."/>
            <person name="Simon A."/>
            <person name="Spatafora J.W."/>
            <person name="Stachowiak A."/>
            <person name="Turgeon B.G."/>
            <person name="Tyler B.M."/>
            <person name="Vincent D."/>
            <person name="Weissenbach J."/>
            <person name="Amselem J."/>
            <person name="Quesneville H."/>
            <person name="Oliver R.P."/>
            <person name="Wincker P."/>
            <person name="Balesdent M.-H."/>
            <person name="Howlett B.J."/>
        </authorList>
    </citation>
    <scope>NUCLEOTIDE SEQUENCE [LARGE SCALE GENOMIC DNA]</scope>
    <source>
        <strain evidence="4">JN3 / isolate v23.1.3 / race Av1-4-5-6-7-8</strain>
    </source>
</reference>
<dbReference type="PANTHER" id="PTHR11474">
    <property type="entry name" value="TYROSINASE FAMILY MEMBER"/>
    <property type="match status" value="1"/>
</dbReference>
<dbReference type="PANTHER" id="PTHR11474:SF116">
    <property type="entry name" value="TYROSINASE"/>
    <property type="match status" value="1"/>
</dbReference>